<dbReference type="SUPFAM" id="SSF47699">
    <property type="entry name" value="Bifunctional inhibitor/lipid-transfer protein/seed storage 2S albumin"/>
    <property type="match status" value="1"/>
</dbReference>
<dbReference type="InterPro" id="IPR036312">
    <property type="entry name" value="Bifun_inhib/LTP/seed_sf"/>
</dbReference>
<feature type="domain" description="Bifunctional inhibitor/plant lipid transfer protein/seed storage helical" evidence="3">
    <location>
        <begin position="58"/>
        <end position="145"/>
    </location>
</feature>
<dbReference type="Gene3D" id="1.10.110.10">
    <property type="entry name" value="Plant lipid-transfer and hydrophobic proteins"/>
    <property type="match status" value="1"/>
</dbReference>
<dbReference type="Proteomes" id="UP001420932">
    <property type="component" value="Unassembled WGS sequence"/>
</dbReference>
<evidence type="ECO:0000313" key="5">
    <source>
        <dbReference type="Proteomes" id="UP001420932"/>
    </source>
</evidence>
<dbReference type="PANTHER" id="PTHR35496">
    <property type="entry name" value="2S SEED STORAGE PROTEIN 1-RELATED"/>
    <property type="match status" value="1"/>
</dbReference>
<dbReference type="InterPro" id="IPR016140">
    <property type="entry name" value="Bifunc_inhib/LTP/seed_store"/>
</dbReference>
<evidence type="ECO:0000256" key="1">
    <source>
        <dbReference type="ARBA" id="ARBA00008262"/>
    </source>
</evidence>
<reference evidence="4 5" key="1">
    <citation type="submission" date="2024-01" db="EMBL/GenBank/DDBJ databases">
        <title>Genome assemblies of Stephania.</title>
        <authorList>
            <person name="Yang L."/>
        </authorList>
    </citation>
    <scope>NUCLEOTIDE SEQUENCE [LARGE SCALE GENOMIC DNA]</scope>
    <source>
        <strain evidence="4">YNDBR</strain>
        <tissue evidence="4">Leaf</tissue>
    </source>
</reference>
<dbReference type="InterPro" id="IPR000617">
    <property type="entry name" value="Napin/2SS/CON"/>
</dbReference>
<dbReference type="EMBL" id="JBBNAF010000012">
    <property type="protein sequence ID" value="KAK9092125.1"/>
    <property type="molecule type" value="Genomic_DNA"/>
</dbReference>
<organism evidence="4 5">
    <name type="scientific">Stephania yunnanensis</name>
    <dbReference type="NCBI Taxonomy" id="152371"/>
    <lineage>
        <taxon>Eukaryota</taxon>
        <taxon>Viridiplantae</taxon>
        <taxon>Streptophyta</taxon>
        <taxon>Embryophyta</taxon>
        <taxon>Tracheophyta</taxon>
        <taxon>Spermatophyta</taxon>
        <taxon>Magnoliopsida</taxon>
        <taxon>Ranunculales</taxon>
        <taxon>Menispermaceae</taxon>
        <taxon>Menispermoideae</taxon>
        <taxon>Cissampelideae</taxon>
        <taxon>Stephania</taxon>
    </lineage>
</organism>
<dbReference type="AlphaFoldDB" id="A0AAP0EEX6"/>
<name>A0AAP0EEX6_9MAGN</name>
<keyword evidence="5" id="KW-1185">Reference proteome</keyword>
<proteinExistence type="inferred from homology"/>
<comment type="similarity">
    <text evidence="1">Belongs to the 2S seed storage albumins family.</text>
</comment>
<feature type="signal peptide" evidence="2">
    <location>
        <begin position="1"/>
        <end position="23"/>
    </location>
</feature>
<dbReference type="SMART" id="SM00499">
    <property type="entry name" value="AAI"/>
    <property type="match status" value="1"/>
</dbReference>
<protein>
    <recommendedName>
        <fullName evidence="3">Bifunctional inhibitor/plant lipid transfer protein/seed storage helical domain-containing protein</fullName>
    </recommendedName>
</protein>
<gene>
    <name evidence="4" type="ORF">Syun_027036</name>
</gene>
<feature type="chain" id="PRO_5042841238" description="Bifunctional inhibitor/plant lipid transfer protein/seed storage helical domain-containing protein" evidence="2">
    <location>
        <begin position="24"/>
        <end position="150"/>
    </location>
</feature>
<dbReference type="Pfam" id="PF00234">
    <property type="entry name" value="Tryp_alpha_amyl"/>
    <property type="match status" value="1"/>
</dbReference>
<dbReference type="PANTHER" id="PTHR35496:SF4">
    <property type="entry name" value="2S SULFUR-RICH SEED STORAGE PROTEIN 2-LIKE"/>
    <property type="match status" value="1"/>
</dbReference>
<comment type="caution">
    <text evidence="4">The sequence shown here is derived from an EMBL/GenBank/DDBJ whole genome shotgun (WGS) entry which is preliminary data.</text>
</comment>
<keyword evidence="2" id="KW-0732">Signal</keyword>
<evidence type="ECO:0000256" key="2">
    <source>
        <dbReference type="SAM" id="SignalP"/>
    </source>
</evidence>
<evidence type="ECO:0000313" key="4">
    <source>
        <dbReference type="EMBL" id="KAK9092125.1"/>
    </source>
</evidence>
<evidence type="ECO:0000259" key="3">
    <source>
        <dbReference type="SMART" id="SM00499"/>
    </source>
</evidence>
<dbReference type="GO" id="GO:0045735">
    <property type="term" value="F:nutrient reservoir activity"/>
    <property type="evidence" value="ECO:0007669"/>
    <property type="project" value="InterPro"/>
</dbReference>
<accession>A0AAP0EEX6</accession>
<sequence>MARPMTLLLASALLAVLFLVAEASIYRTTITTEVSQGGGGGMPEQCSREIMQVNLRDCENYIRQVSQSLVSSSGSVMMVVNQREQVPPQCCNQLKLMSEQCRCPAAFQAADQAMGTSYSRETYSERGYRIAGELPMRCNLEPQYCRQEYY</sequence>